<sequence length="95" mass="11115">MDENRELRKQLMPALESKYDEFRLLGYTQVTIDGLWECLCARKWKRELAEKKLHELVSDILSLSPGEYMAFLTMRSYKQQASGGEDLESVLKELL</sequence>
<gene>
    <name evidence="1" type="ORF">ACFFHQ_01700</name>
</gene>
<accession>A0ABV6GQM5</accession>
<protein>
    <submittedName>
        <fullName evidence="1">Post-transcriptional regulator</fullName>
    </submittedName>
</protein>
<dbReference type="Pfam" id="PF13797">
    <property type="entry name" value="Post_transc_reg"/>
    <property type="match status" value="1"/>
</dbReference>
<dbReference type="EMBL" id="JBHLVN010000005">
    <property type="protein sequence ID" value="MFC0296204.1"/>
    <property type="molecule type" value="Genomic_DNA"/>
</dbReference>
<dbReference type="RefSeq" id="WP_066228700.1">
    <property type="nucleotide sequence ID" value="NZ_JBHLVN010000005.1"/>
</dbReference>
<dbReference type="InterPro" id="IPR025716">
    <property type="entry name" value="Post-transcriptional_regulator"/>
</dbReference>
<name>A0ABV6GQM5_9BACL</name>
<dbReference type="Proteomes" id="UP001589785">
    <property type="component" value="Unassembled WGS sequence"/>
</dbReference>
<comment type="caution">
    <text evidence="1">The sequence shown here is derived from an EMBL/GenBank/DDBJ whole genome shotgun (WGS) entry which is preliminary data.</text>
</comment>
<reference evidence="1 2" key="1">
    <citation type="submission" date="2024-09" db="EMBL/GenBank/DDBJ databases">
        <authorList>
            <person name="Sun Q."/>
            <person name="Mori K."/>
        </authorList>
    </citation>
    <scope>NUCLEOTIDE SEQUENCE [LARGE SCALE GENOMIC DNA]</scope>
    <source>
        <strain evidence="1 2">CCM 7224</strain>
    </source>
</reference>
<keyword evidence="2" id="KW-1185">Reference proteome</keyword>
<evidence type="ECO:0000313" key="2">
    <source>
        <dbReference type="Proteomes" id="UP001589785"/>
    </source>
</evidence>
<evidence type="ECO:0000313" key="1">
    <source>
        <dbReference type="EMBL" id="MFC0296204.1"/>
    </source>
</evidence>
<proteinExistence type="predicted"/>
<organism evidence="1 2">
    <name type="scientific">Geobacillus jurassicus</name>
    <dbReference type="NCBI Taxonomy" id="235932"/>
    <lineage>
        <taxon>Bacteria</taxon>
        <taxon>Bacillati</taxon>
        <taxon>Bacillota</taxon>
        <taxon>Bacilli</taxon>
        <taxon>Bacillales</taxon>
        <taxon>Anoxybacillaceae</taxon>
        <taxon>Geobacillus</taxon>
    </lineage>
</organism>